<dbReference type="InterPro" id="IPR029044">
    <property type="entry name" value="Nucleotide-diphossugar_trans"/>
</dbReference>
<dbReference type="PANTHER" id="PTHR43867">
    <property type="entry name" value="CELLULOSE SYNTHASE CATALYTIC SUBUNIT A [UDP-FORMING]"/>
    <property type="match status" value="1"/>
</dbReference>
<evidence type="ECO:0000259" key="13">
    <source>
        <dbReference type="Pfam" id="PF13632"/>
    </source>
</evidence>
<evidence type="ECO:0000313" key="15">
    <source>
        <dbReference type="Proteomes" id="UP000198500"/>
    </source>
</evidence>
<dbReference type="PANTHER" id="PTHR43867:SF5">
    <property type="entry name" value="GLUCANS BIOSYNTHESIS GLUCOSYLTRANSFERASE H"/>
    <property type="match status" value="1"/>
</dbReference>
<dbReference type="STRING" id="574349.SAMN05443545_10768"/>
<accession>A0A1H3EDJ3</accession>
<keyword evidence="9 12" id="KW-0812">Transmembrane</keyword>
<comment type="similarity">
    <text evidence="3">Belongs to the glycosyltransferase 2 family. OpgH subfamily.</text>
</comment>
<dbReference type="Proteomes" id="UP000198500">
    <property type="component" value="Unassembled WGS sequence"/>
</dbReference>
<evidence type="ECO:0000256" key="2">
    <source>
        <dbReference type="ARBA" id="ARBA00005001"/>
    </source>
</evidence>
<dbReference type="NCBIfam" id="NF003962">
    <property type="entry name" value="PRK05454.2-5"/>
    <property type="match status" value="1"/>
</dbReference>
<evidence type="ECO:0000256" key="9">
    <source>
        <dbReference type="ARBA" id="ARBA00022692"/>
    </source>
</evidence>
<dbReference type="OrthoDB" id="9775281at2"/>
<feature type="transmembrane region" description="Helical" evidence="12">
    <location>
        <begin position="380"/>
        <end position="401"/>
    </location>
</feature>
<feature type="transmembrane region" description="Helical" evidence="12">
    <location>
        <begin position="433"/>
        <end position="459"/>
    </location>
</feature>
<name>A0A1H3EDJ3_9GAMM</name>
<organism evidence="14 15">
    <name type="scientific">Aidingimonas halophila</name>
    <dbReference type="NCBI Taxonomy" id="574349"/>
    <lineage>
        <taxon>Bacteria</taxon>
        <taxon>Pseudomonadati</taxon>
        <taxon>Pseudomonadota</taxon>
        <taxon>Gammaproteobacteria</taxon>
        <taxon>Oceanospirillales</taxon>
        <taxon>Halomonadaceae</taxon>
        <taxon>Aidingimonas</taxon>
    </lineage>
</organism>
<dbReference type="SUPFAM" id="SSF53448">
    <property type="entry name" value="Nucleotide-diphospho-sugar transferases"/>
    <property type="match status" value="1"/>
</dbReference>
<evidence type="ECO:0000256" key="8">
    <source>
        <dbReference type="ARBA" id="ARBA00022679"/>
    </source>
</evidence>
<evidence type="ECO:0000256" key="3">
    <source>
        <dbReference type="ARBA" id="ARBA00009337"/>
    </source>
</evidence>
<keyword evidence="11 12" id="KW-0472">Membrane</keyword>
<proteinExistence type="inferred from homology"/>
<evidence type="ECO:0000256" key="6">
    <source>
        <dbReference type="ARBA" id="ARBA00022519"/>
    </source>
</evidence>
<evidence type="ECO:0000256" key="4">
    <source>
        <dbReference type="ARBA" id="ARBA00020585"/>
    </source>
</evidence>
<feature type="domain" description="Glycosyltransferase 2-like" evidence="13">
    <location>
        <begin position="211"/>
        <end position="441"/>
    </location>
</feature>
<keyword evidence="15" id="KW-1185">Reference proteome</keyword>
<dbReference type="Gene3D" id="3.90.550.10">
    <property type="entry name" value="Spore Coat Polysaccharide Biosynthesis Protein SpsA, Chain A"/>
    <property type="match status" value="1"/>
</dbReference>
<evidence type="ECO:0000256" key="10">
    <source>
        <dbReference type="ARBA" id="ARBA00022989"/>
    </source>
</evidence>
<reference evidence="14 15" key="1">
    <citation type="submission" date="2016-10" db="EMBL/GenBank/DDBJ databases">
        <authorList>
            <person name="de Groot N.N."/>
        </authorList>
    </citation>
    <scope>NUCLEOTIDE SEQUENCE [LARGE SCALE GENOMIC DNA]</scope>
    <source>
        <strain evidence="14 15">DSM 19219</strain>
    </source>
</reference>
<evidence type="ECO:0000256" key="12">
    <source>
        <dbReference type="SAM" id="Phobius"/>
    </source>
</evidence>
<feature type="transmembrane region" description="Helical" evidence="12">
    <location>
        <begin position="471"/>
        <end position="492"/>
    </location>
</feature>
<sequence length="651" mass="72639">MSGTPTSPNDTGNAAPTTVPWQAVRRLLFILLTVTSTVLAGWTMFHVLHTNGITPLQWAILALFVITFGWIVTAFWHAVAGFLLQLCRRDPLSLRRLATQETGKTPLTLQTVLVMPIHEESPQRVVAGLEATCRDLLAQGDDASLFEAFVLSDSQDPVTVQNEQRAIAGLQQRLAGALSVHYRRRDDNQGRKAGNLADFCRRWGHRYDAMIVLDADSLMGGATLVSLARSLQANPDVGLIQTVPIPVRQRTAFGRVNQFAAALYSPMLATGQSFWQGDAANYWGHNAILRVQAFMAHCGLPRLSGRPPLGGDILSHDFVEAALLRRAGWRVLLDPYLTASFEEVPANLVDYAKRDRRWSQGNLQHLRLLPQRGWHLMSRLHFLFGALAYISSLLWMLMLIMSSGEALLQTVDEHRFFRTGYQLFPDWPESTPWIVVPLLGITLALLLLPKLLGIVLAMSRRPDAFGGRSRLLFSALLEMGFAVMIAPIMMVWHSRFVISVLAGFHVDWSSQIRDSSHMAWREAWRHTWPATLLGAIWALATHWWTPAFFWWLTPVWGGLVMAAPLTYLSGQDRWGLALAGRGWLSVPGETEPASVLQRLTDISVSCVTPHATPAPPPIESHGHMPVQAWGRIDKNARTPRFENTLKRRGSS</sequence>
<dbReference type="InterPro" id="IPR001173">
    <property type="entry name" value="Glyco_trans_2-like"/>
</dbReference>
<feature type="transmembrane region" description="Helical" evidence="12">
    <location>
        <begin position="60"/>
        <end position="86"/>
    </location>
</feature>
<comment type="pathway">
    <text evidence="2">Glycan metabolism; osmoregulated periplasmic glucan (OPG) biosynthesis.</text>
</comment>
<evidence type="ECO:0000256" key="11">
    <source>
        <dbReference type="ARBA" id="ARBA00023136"/>
    </source>
</evidence>
<dbReference type="InterPro" id="IPR050321">
    <property type="entry name" value="Glycosyltr_2/OpgH_subfam"/>
</dbReference>
<evidence type="ECO:0000256" key="1">
    <source>
        <dbReference type="ARBA" id="ARBA00004429"/>
    </source>
</evidence>
<keyword evidence="6" id="KW-0997">Cell inner membrane</keyword>
<protein>
    <recommendedName>
        <fullName evidence="4">Glucans biosynthesis glucosyltransferase H</fullName>
    </recommendedName>
</protein>
<comment type="subcellular location">
    <subcellularLocation>
        <location evidence="1">Cell inner membrane</location>
        <topology evidence="1">Multi-pass membrane protein</topology>
    </subcellularLocation>
</comment>
<dbReference type="GO" id="GO:0005886">
    <property type="term" value="C:plasma membrane"/>
    <property type="evidence" value="ECO:0007669"/>
    <property type="project" value="UniProtKB-SubCell"/>
</dbReference>
<dbReference type="CDD" id="cd04191">
    <property type="entry name" value="Glucan_BSP_MdoH"/>
    <property type="match status" value="1"/>
</dbReference>
<dbReference type="Pfam" id="PF13632">
    <property type="entry name" value="Glyco_trans_2_3"/>
    <property type="match status" value="1"/>
</dbReference>
<dbReference type="NCBIfam" id="NF003958">
    <property type="entry name" value="PRK05454.2-1"/>
    <property type="match status" value="1"/>
</dbReference>
<feature type="transmembrane region" description="Helical" evidence="12">
    <location>
        <begin position="548"/>
        <end position="568"/>
    </location>
</feature>
<dbReference type="EMBL" id="FNNI01000007">
    <property type="protein sequence ID" value="SDX75989.1"/>
    <property type="molecule type" value="Genomic_DNA"/>
</dbReference>
<evidence type="ECO:0000256" key="7">
    <source>
        <dbReference type="ARBA" id="ARBA00022676"/>
    </source>
</evidence>
<feature type="transmembrane region" description="Helical" evidence="12">
    <location>
        <begin position="27"/>
        <end position="48"/>
    </location>
</feature>
<keyword evidence="5" id="KW-1003">Cell membrane</keyword>
<keyword evidence="10 12" id="KW-1133">Transmembrane helix</keyword>
<dbReference type="GO" id="GO:0016758">
    <property type="term" value="F:hexosyltransferase activity"/>
    <property type="evidence" value="ECO:0007669"/>
    <property type="project" value="TreeGrafter"/>
</dbReference>
<dbReference type="AlphaFoldDB" id="A0A1H3EDJ3"/>
<keyword evidence="7" id="KW-0328">Glycosyltransferase</keyword>
<keyword evidence="8 14" id="KW-0808">Transferase</keyword>
<evidence type="ECO:0000256" key="5">
    <source>
        <dbReference type="ARBA" id="ARBA00022475"/>
    </source>
</evidence>
<dbReference type="RefSeq" id="WP_092570753.1">
    <property type="nucleotide sequence ID" value="NZ_BMXH01000008.1"/>
</dbReference>
<gene>
    <name evidence="14" type="ORF">SAMN05443545_10768</name>
</gene>
<evidence type="ECO:0000313" key="14">
    <source>
        <dbReference type="EMBL" id="SDX75989.1"/>
    </source>
</evidence>